<dbReference type="NCBIfam" id="NF005691">
    <property type="entry name" value="PRK07494.1"/>
    <property type="match status" value="1"/>
</dbReference>
<evidence type="ECO:0000256" key="7">
    <source>
        <dbReference type="ARBA" id="ARBA00023033"/>
    </source>
</evidence>
<evidence type="ECO:0000256" key="6">
    <source>
        <dbReference type="ARBA" id="ARBA00023002"/>
    </source>
</evidence>
<dbReference type="InterPro" id="IPR036188">
    <property type="entry name" value="FAD/NAD-bd_sf"/>
</dbReference>
<feature type="domain" description="FAD-binding" evidence="10">
    <location>
        <begin position="5"/>
        <end position="307"/>
    </location>
</feature>
<name>A0A317PTR8_9HYPH</name>
<dbReference type="EMBL" id="QGTR01000001">
    <property type="protein sequence ID" value="PWW04105.1"/>
    <property type="molecule type" value="Genomic_DNA"/>
</dbReference>
<organism evidence="11 12">
    <name type="scientific">Hoeflea marina</name>
    <dbReference type="NCBI Taxonomy" id="274592"/>
    <lineage>
        <taxon>Bacteria</taxon>
        <taxon>Pseudomonadati</taxon>
        <taxon>Pseudomonadota</taxon>
        <taxon>Alphaproteobacteria</taxon>
        <taxon>Hyphomicrobiales</taxon>
        <taxon>Rhizobiaceae</taxon>
        <taxon>Hoeflea</taxon>
    </lineage>
</organism>
<evidence type="ECO:0000256" key="3">
    <source>
        <dbReference type="ARBA" id="ARBA00005349"/>
    </source>
</evidence>
<protein>
    <submittedName>
        <fullName evidence="11">2-octaprenyl-3-methyl-6-methoxy-1,4-benzoquinol hydroxylase</fullName>
    </submittedName>
</protein>
<evidence type="ECO:0000256" key="4">
    <source>
        <dbReference type="ARBA" id="ARBA00022630"/>
    </source>
</evidence>
<dbReference type="GO" id="GO:0071949">
    <property type="term" value="F:FAD binding"/>
    <property type="evidence" value="ECO:0007669"/>
    <property type="project" value="InterPro"/>
</dbReference>
<dbReference type="Proteomes" id="UP000246352">
    <property type="component" value="Unassembled WGS sequence"/>
</dbReference>
<evidence type="ECO:0000256" key="2">
    <source>
        <dbReference type="ARBA" id="ARBA00004749"/>
    </source>
</evidence>
<dbReference type="Pfam" id="PF01494">
    <property type="entry name" value="FAD_binding_3"/>
    <property type="match status" value="1"/>
</dbReference>
<comment type="pathway">
    <text evidence="2">Cofactor biosynthesis; ubiquinone biosynthesis.</text>
</comment>
<dbReference type="PANTHER" id="PTHR43876:SF7">
    <property type="entry name" value="UBIQUINONE BIOSYNTHESIS MONOOXYGENASE COQ6, MITOCHONDRIAL"/>
    <property type="match status" value="1"/>
</dbReference>
<accession>A0A317PTR8</accession>
<gene>
    <name evidence="11" type="ORF">DFR52_101795</name>
</gene>
<dbReference type="GO" id="GO:0006744">
    <property type="term" value="P:ubiquinone biosynthetic process"/>
    <property type="evidence" value="ECO:0007669"/>
    <property type="project" value="UniProtKB-UniPathway"/>
</dbReference>
<sequence>MSKRFDIAVTGGGLAGSVAALAAAARGWTVAFVAPPPPAHDGRTTALLSESIALLDELGVWNGIAARSAPLRTMRILDGTGRLFRAPPVAFRCEEIGLDCFGYNIPNQPLHDTLQARIADTVHITRFGSPLASALTTADGIDVTLADGTPLSAEMVLAADGRNSTTREAAGISVRAWTYDQTAIVLTFAHRLPHNDISTEFHTETGPFTQVPLPGNRSSLVWAVAPGHVDGIMALPADELNRRIEARMASILGAVTVDSPLQSYPMSGQIARAFGSGRTMLVGETGHAFPPIGAQGLNLGLRDITQAIAAVVDAGGPSRATEAVSAFDRARRLDVGSRTAGVDMLNRVLLTSFLPVQMLRSGGLAVLGAVGPLRLLAMREGMTPGWRSARPAEPSSARKQIGGQGPRGDQP</sequence>
<dbReference type="NCBIfam" id="TIGR01988">
    <property type="entry name" value="Ubi-OHases"/>
    <property type="match status" value="1"/>
</dbReference>
<dbReference type="GO" id="GO:0004497">
    <property type="term" value="F:monooxygenase activity"/>
    <property type="evidence" value="ECO:0007669"/>
    <property type="project" value="UniProtKB-KW"/>
</dbReference>
<keyword evidence="7" id="KW-0503">Monooxygenase</keyword>
<dbReference type="OrthoDB" id="9796623at2"/>
<comment type="cofactor">
    <cofactor evidence="1">
        <name>FAD</name>
        <dbReference type="ChEBI" id="CHEBI:57692"/>
    </cofactor>
</comment>
<dbReference type="InterPro" id="IPR010971">
    <property type="entry name" value="UbiH/COQ6"/>
</dbReference>
<keyword evidence="6" id="KW-0560">Oxidoreductase</keyword>
<dbReference type="RefSeq" id="WP_110030580.1">
    <property type="nucleotide sequence ID" value="NZ_QGTR01000001.1"/>
</dbReference>
<evidence type="ECO:0000313" key="12">
    <source>
        <dbReference type="Proteomes" id="UP000246352"/>
    </source>
</evidence>
<evidence type="ECO:0000256" key="9">
    <source>
        <dbReference type="SAM" id="SignalP"/>
    </source>
</evidence>
<feature type="compositionally biased region" description="Gly residues" evidence="8">
    <location>
        <begin position="402"/>
        <end position="411"/>
    </location>
</feature>
<keyword evidence="9" id="KW-0732">Signal</keyword>
<feature type="signal peptide" evidence="9">
    <location>
        <begin position="1"/>
        <end position="22"/>
    </location>
</feature>
<dbReference type="Gene3D" id="3.50.50.60">
    <property type="entry name" value="FAD/NAD(P)-binding domain"/>
    <property type="match status" value="2"/>
</dbReference>
<dbReference type="PRINTS" id="PR00420">
    <property type="entry name" value="RNGMNOXGNASE"/>
</dbReference>
<keyword evidence="4" id="KW-0285">Flavoprotein</keyword>
<dbReference type="InterPro" id="IPR051205">
    <property type="entry name" value="UbiH/COQ6_monooxygenase"/>
</dbReference>
<reference evidence="11 12" key="1">
    <citation type="submission" date="2018-05" db="EMBL/GenBank/DDBJ databases">
        <title>Genomic Encyclopedia of Type Strains, Phase IV (KMG-IV): sequencing the most valuable type-strain genomes for metagenomic binning, comparative biology and taxonomic classification.</title>
        <authorList>
            <person name="Goeker M."/>
        </authorList>
    </citation>
    <scope>NUCLEOTIDE SEQUENCE [LARGE SCALE GENOMIC DNA]</scope>
    <source>
        <strain evidence="11 12">DSM 16791</strain>
    </source>
</reference>
<dbReference type="InterPro" id="IPR002938">
    <property type="entry name" value="FAD-bd"/>
</dbReference>
<comment type="similarity">
    <text evidence="3">Belongs to the UbiH/COQ6 family.</text>
</comment>
<dbReference type="PANTHER" id="PTHR43876">
    <property type="entry name" value="UBIQUINONE BIOSYNTHESIS MONOOXYGENASE COQ6, MITOCHONDRIAL"/>
    <property type="match status" value="1"/>
</dbReference>
<evidence type="ECO:0000256" key="1">
    <source>
        <dbReference type="ARBA" id="ARBA00001974"/>
    </source>
</evidence>
<evidence type="ECO:0000256" key="8">
    <source>
        <dbReference type="SAM" id="MobiDB-lite"/>
    </source>
</evidence>
<dbReference type="SUPFAM" id="SSF51905">
    <property type="entry name" value="FAD/NAD(P)-binding domain"/>
    <property type="match status" value="1"/>
</dbReference>
<dbReference type="UniPathway" id="UPA00232"/>
<feature type="region of interest" description="Disordered" evidence="8">
    <location>
        <begin position="384"/>
        <end position="411"/>
    </location>
</feature>
<evidence type="ECO:0000256" key="5">
    <source>
        <dbReference type="ARBA" id="ARBA00022827"/>
    </source>
</evidence>
<proteinExistence type="inferred from homology"/>
<keyword evidence="5" id="KW-0274">FAD</keyword>
<evidence type="ECO:0000259" key="10">
    <source>
        <dbReference type="Pfam" id="PF01494"/>
    </source>
</evidence>
<dbReference type="AlphaFoldDB" id="A0A317PTR8"/>
<feature type="chain" id="PRO_5016270086" evidence="9">
    <location>
        <begin position="23"/>
        <end position="411"/>
    </location>
</feature>
<evidence type="ECO:0000313" key="11">
    <source>
        <dbReference type="EMBL" id="PWW04105.1"/>
    </source>
</evidence>
<comment type="caution">
    <text evidence="11">The sequence shown here is derived from an EMBL/GenBank/DDBJ whole genome shotgun (WGS) entry which is preliminary data.</text>
</comment>
<keyword evidence="12" id="KW-1185">Reference proteome</keyword>
<dbReference type="GO" id="GO:0016705">
    <property type="term" value="F:oxidoreductase activity, acting on paired donors, with incorporation or reduction of molecular oxygen"/>
    <property type="evidence" value="ECO:0007669"/>
    <property type="project" value="InterPro"/>
</dbReference>